<evidence type="ECO:0000256" key="16">
    <source>
        <dbReference type="ARBA" id="ARBA00023136"/>
    </source>
</evidence>
<evidence type="ECO:0000256" key="11">
    <source>
        <dbReference type="ARBA" id="ARBA00022982"/>
    </source>
</evidence>
<comment type="function">
    <text evidence="1">Core subunit of the mitochondrial membrane respiratory chain NADH dehydrogenase (Complex I) that is believed to belong to the minimal assembly required for catalysis. Complex I functions in the transfer of electrons from NADH to the respiratory chain. The immediate electron acceptor for the enzyme is believed to be ubiquinone.</text>
</comment>
<evidence type="ECO:0000256" key="1">
    <source>
        <dbReference type="ARBA" id="ARBA00003257"/>
    </source>
</evidence>
<comment type="subcellular location">
    <subcellularLocation>
        <location evidence="2 18">Mitochondrion inner membrane</location>
        <topology evidence="2 18">Multi-pass membrane protein</topology>
    </subcellularLocation>
</comment>
<proteinExistence type="inferred from homology"/>
<keyword evidence="13 18" id="KW-0520">NAD</keyword>
<keyword evidence="11 18" id="KW-0249">Electron transport</keyword>
<keyword evidence="8 18" id="KW-0812">Transmembrane</keyword>
<dbReference type="EC" id="7.1.1.2" evidence="4 18"/>
<keyword evidence="9 18" id="KW-0999">Mitochondrion inner membrane</keyword>
<evidence type="ECO:0000256" key="2">
    <source>
        <dbReference type="ARBA" id="ARBA00004448"/>
    </source>
</evidence>
<dbReference type="InterPro" id="IPR010933">
    <property type="entry name" value="NADH_DH_su2_C"/>
</dbReference>
<evidence type="ECO:0000256" key="4">
    <source>
        <dbReference type="ARBA" id="ARBA00012944"/>
    </source>
</evidence>
<evidence type="ECO:0000256" key="3">
    <source>
        <dbReference type="ARBA" id="ARBA00007012"/>
    </source>
</evidence>
<evidence type="ECO:0000259" key="20">
    <source>
        <dbReference type="Pfam" id="PF06444"/>
    </source>
</evidence>
<evidence type="ECO:0000256" key="6">
    <source>
        <dbReference type="ARBA" id="ARBA00022448"/>
    </source>
</evidence>
<evidence type="ECO:0000256" key="15">
    <source>
        <dbReference type="ARBA" id="ARBA00023128"/>
    </source>
</evidence>
<protein>
    <recommendedName>
        <fullName evidence="5 18">NADH-ubiquinone oxidoreductase chain 2</fullName>
        <ecNumber evidence="4 18">7.1.1.2</ecNumber>
    </recommendedName>
</protein>
<feature type="transmembrane region" description="Helical" evidence="18">
    <location>
        <begin position="237"/>
        <end position="260"/>
    </location>
</feature>
<feature type="domain" description="NADH:quinone oxidoreductase/Mrp antiporter transmembrane" evidence="19">
    <location>
        <begin position="24"/>
        <end position="282"/>
    </location>
</feature>
<evidence type="ECO:0000256" key="18">
    <source>
        <dbReference type="RuleBase" id="RU003403"/>
    </source>
</evidence>
<accession>A0A3G2SCV4</accession>
<dbReference type="GO" id="GO:0008137">
    <property type="term" value="F:NADH dehydrogenase (ubiquinone) activity"/>
    <property type="evidence" value="ECO:0007669"/>
    <property type="project" value="UniProtKB-EC"/>
</dbReference>
<feature type="transmembrane region" description="Helical" evidence="18">
    <location>
        <begin position="12"/>
        <end position="36"/>
    </location>
</feature>
<dbReference type="PRINTS" id="PR01436">
    <property type="entry name" value="NADHDHGNASE2"/>
</dbReference>
<gene>
    <name evidence="21" type="primary">nad2</name>
</gene>
<keyword evidence="10 18" id="KW-1278">Translocase</keyword>
<geneLocation type="mitochondrion" evidence="21"/>
<keyword evidence="15 18" id="KW-0496">Mitochondrion</keyword>
<dbReference type="PANTHER" id="PTHR46552:SF1">
    <property type="entry name" value="NADH-UBIQUINONE OXIDOREDUCTASE CHAIN 2"/>
    <property type="match status" value="1"/>
</dbReference>
<dbReference type="InterPro" id="IPR003917">
    <property type="entry name" value="NADH_UbQ_OxRdtase_chain2"/>
</dbReference>
<feature type="transmembrane region" description="Helical" evidence="18">
    <location>
        <begin position="316"/>
        <end position="337"/>
    </location>
</feature>
<dbReference type="InterPro" id="IPR050175">
    <property type="entry name" value="Complex_I_Subunit_2"/>
</dbReference>
<keyword evidence="6" id="KW-0813">Transport</keyword>
<feature type="transmembrane region" description="Helical" evidence="18">
    <location>
        <begin position="143"/>
        <end position="165"/>
    </location>
</feature>
<dbReference type="Pfam" id="PF00361">
    <property type="entry name" value="Proton_antipo_M"/>
    <property type="match status" value="1"/>
</dbReference>
<dbReference type="EMBL" id="MH766486">
    <property type="protein sequence ID" value="AYO45646.1"/>
    <property type="molecule type" value="Genomic_DNA"/>
</dbReference>
<evidence type="ECO:0000256" key="9">
    <source>
        <dbReference type="ARBA" id="ARBA00022792"/>
    </source>
</evidence>
<dbReference type="PANTHER" id="PTHR46552">
    <property type="entry name" value="NADH-UBIQUINONE OXIDOREDUCTASE CHAIN 2"/>
    <property type="match status" value="1"/>
</dbReference>
<dbReference type="GO" id="GO:0006120">
    <property type="term" value="P:mitochondrial electron transport, NADH to ubiquinone"/>
    <property type="evidence" value="ECO:0007669"/>
    <property type="project" value="InterPro"/>
</dbReference>
<evidence type="ECO:0000256" key="10">
    <source>
        <dbReference type="ARBA" id="ARBA00022967"/>
    </source>
</evidence>
<evidence type="ECO:0000313" key="21">
    <source>
        <dbReference type="EMBL" id="AYO45646.1"/>
    </source>
</evidence>
<evidence type="ECO:0000256" key="13">
    <source>
        <dbReference type="ARBA" id="ARBA00023027"/>
    </source>
</evidence>
<name>A0A3G2SCV4_9NEOP</name>
<dbReference type="AlphaFoldDB" id="A0A3G2SCV4"/>
<keyword evidence="16 18" id="KW-0472">Membrane</keyword>
<evidence type="ECO:0000256" key="17">
    <source>
        <dbReference type="ARBA" id="ARBA00049551"/>
    </source>
</evidence>
<keyword evidence="7 18" id="KW-0679">Respiratory chain</keyword>
<feature type="transmembrane region" description="Helical" evidence="18">
    <location>
        <begin position="272"/>
        <end position="289"/>
    </location>
</feature>
<evidence type="ECO:0000256" key="5">
    <source>
        <dbReference type="ARBA" id="ARBA00021008"/>
    </source>
</evidence>
<organism evidence="21">
    <name type="scientific">Roisinitermes ebogoensis</name>
    <dbReference type="NCBI Taxonomy" id="2483479"/>
    <lineage>
        <taxon>Eukaryota</taxon>
        <taxon>Metazoa</taxon>
        <taxon>Ecdysozoa</taxon>
        <taxon>Arthropoda</taxon>
        <taxon>Hexapoda</taxon>
        <taxon>Insecta</taxon>
        <taxon>Pterygota</taxon>
        <taxon>Neoptera</taxon>
        <taxon>Polyneoptera</taxon>
        <taxon>Dictyoptera</taxon>
        <taxon>Blattodea</taxon>
        <taxon>Blattoidea</taxon>
        <taxon>Termitoidae</taxon>
        <taxon>Kalotermitidae</taxon>
        <taxon>Neotermitinae</taxon>
        <taxon>Roisinitermes</taxon>
    </lineage>
</organism>
<keyword evidence="12 18" id="KW-1133">Transmembrane helix</keyword>
<evidence type="ECO:0000256" key="12">
    <source>
        <dbReference type="ARBA" id="ARBA00022989"/>
    </source>
</evidence>
<comment type="function">
    <text evidence="18">Core subunit of the mitochondrial membrane respiratory chain NADH dehydrogenase (Complex I) which catalyzes electron transfer from NADH through the respiratory chain, using ubiquinone as an electron acceptor. Essential for the catalytic activity and assembly of complex I.</text>
</comment>
<dbReference type="InterPro" id="IPR001750">
    <property type="entry name" value="ND/Mrp_TM"/>
</dbReference>
<dbReference type="GO" id="GO:0005743">
    <property type="term" value="C:mitochondrial inner membrane"/>
    <property type="evidence" value="ECO:0007669"/>
    <property type="project" value="UniProtKB-SubCell"/>
</dbReference>
<comment type="catalytic activity">
    <reaction evidence="17 18">
        <text>a ubiquinone + NADH + 5 H(+)(in) = a ubiquinol + NAD(+) + 4 H(+)(out)</text>
        <dbReference type="Rhea" id="RHEA:29091"/>
        <dbReference type="Rhea" id="RHEA-COMP:9565"/>
        <dbReference type="Rhea" id="RHEA-COMP:9566"/>
        <dbReference type="ChEBI" id="CHEBI:15378"/>
        <dbReference type="ChEBI" id="CHEBI:16389"/>
        <dbReference type="ChEBI" id="CHEBI:17976"/>
        <dbReference type="ChEBI" id="CHEBI:57540"/>
        <dbReference type="ChEBI" id="CHEBI:57945"/>
        <dbReference type="EC" id="7.1.1.2"/>
    </reaction>
</comment>
<keyword evidence="14 18" id="KW-0830">Ubiquinone</keyword>
<feature type="transmembrane region" description="Helical" evidence="18">
    <location>
        <begin position="57"/>
        <end position="77"/>
    </location>
</feature>
<reference evidence="21" key="1">
    <citation type="journal article" date="2018" name="J. Anim. Genet.">
        <title>Roisinitermesebogoensis gen. &amp; sp. n., an outstanding drywood termite with snapping soldiers from Cameroon (Isoptera, Kalotermitidae).</title>
        <authorList>
            <person name="Scheffrahn R.H."/>
            <person name="Bourguignon T."/>
            <person name="Akama P.D."/>
            <person name="Sillam-Dusses D."/>
            <person name="Sobotnik J."/>
        </authorList>
    </citation>
    <scope>NUCLEOTIDE SEQUENCE</scope>
</reference>
<evidence type="ECO:0000256" key="8">
    <source>
        <dbReference type="ARBA" id="ARBA00022692"/>
    </source>
</evidence>
<comment type="similarity">
    <text evidence="3 18">Belongs to the complex I subunit 2 family.</text>
</comment>
<evidence type="ECO:0000256" key="14">
    <source>
        <dbReference type="ARBA" id="ARBA00023075"/>
    </source>
</evidence>
<dbReference type="Pfam" id="PF06444">
    <property type="entry name" value="NADH_dehy_S2_C"/>
    <property type="match status" value="1"/>
</dbReference>
<evidence type="ECO:0000259" key="19">
    <source>
        <dbReference type="Pfam" id="PF00361"/>
    </source>
</evidence>
<feature type="transmembrane region" description="Helical" evidence="18">
    <location>
        <begin position="185"/>
        <end position="207"/>
    </location>
</feature>
<feature type="domain" description="NADH dehydrogenase subunit 2 C-terminal" evidence="20">
    <location>
        <begin position="285"/>
        <end position="336"/>
    </location>
</feature>
<sequence>MPNTPTKILLSMTLMGGILISISANSWLGAWMGLEINLMSFIPMMSSQENIFTTEASLKYFIIQALASSTLLFLVLMKTLVNQGLPMSEYVHEYMIMTPLLLKMGAAPMHWWFPSVMEGLSWTNCLLVMTVQKMAPMMLASYLMKSTLVVLIMIGMSVVVGSLGGMNQTSIRKILTYSSINHTGWMLMALLGGSSLWMLYFTIYSLLTTTVTTIAKMYNTSFINQSLMTKGNKSAKYLLFSSLLSLGGLPPFIGFLPKWAVIQTMITNKMSFMMTMMVIMSLATLYFYLRMCYSSFMILHNETKWIIWPHKEEKSLMYSIILASVSLLGLIACTMITNIN</sequence>
<evidence type="ECO:0000256" key="7">
    <source>
        <dbReference type="ARBA" id="ARBA00022660"/>
    </source>
</evidence>